<dbReference type="GO" id="GO:0004300">
    <property type="term" value="F:enoyl-CoA hydratase activity"/>
    <property type="evidence" value="ECO:0007669"/>
    <property type="project" value="UniProtKB-EC"/>
</dbReference>
<evidence type="ECO:0000313" key="5">
    <source>
        <dbReference type="Proteomes" id="UP000069205"/>
    </source>
</evidence>
<dbReference type="GO" id="GO:0006635">
    <property type="term" value="P:fatty acid beta-oxidation"/>
    <property type="evidence" value="ECO:0007669"/>
    <property type="project" value="TreeGrafter"/>
</dbReference>
<dbReference type="InterPro" id="IPR001753">
    <property type="entry name" value="Enoyl-CoA_hydra/iso"/>
</dbReference>
<dbReference type="FunFam" id="3.90.226.10:FF:000009">
    <property type="entry name" value="Carnitinyl-CoA dehydratase"/>
    <property type="match status" value="1"/>
</dbReference>
<name>A0A0K2G7D1_NITMO</name>
<dbReference type="AlphaFoldDB" id="A0A0K2G7D1"/>
<dbReference type="InterPro" id="IPR018376">
    <property type="entry name" value="Enoyl-CoA_hyd/isom_CS"/>
</dbReference>
<dbReference type="EC" id="4.2.1.17" evidence="4"/>
<dbReference type="PROSITE" id="PS00166">
    <property type="entry name" value="ENOYL_COA_HYDRATASE"/>
    <property type="match status" value="1"/>
</dbReference>
<dbReference type="CDD" id="cd06558">
    <property type="entry name" value="crotonase-like"/>
    <property type="match status" value="1"/>
</dbReference>
<accession>A0A0K2G7D1</accession>
<dbReference type="PANTHER" id="PTHR11941:SF175">
    <property type="entry name" value="ENOYL-COA HYDRATASE-RELATED"/>
    <property type="match status" value="1"/>
</dbReference>
<dbReference type="STRING" id="42253.NITMOv2_0048"/>
<sequence length="257" mass="27154">MTHHLLTISHNVARITLHNPPANALNAPLLNELQQILSQVEDDDYVRAVIVTGSGRFFCAGADIHELSHLHTSHAGTEFALRGQALFNRLERCDKPVLAAINGTCVGGGLELALACHIRLAASGVQLGLPEIRLGLIPGFGGTQRLPRLVGASKAAEMILTGETLSAEDALKIGLVSRVVPPQELMTQAEAVAALITARGRAAVEAALHAIRGGLDIPLSEGLAREAELFGKLCVTADMQEAVRAFLERRQAKVAGA</sequence>
<evidence type="ECO:0000256" key="3">
    <source>
        <dbReference type="RuleBase" id="RU003707"/>
    </source>
</evidence>
<keyword evidence="2 4" id="KW-0456">Lyase</keyword>
<comment type="similarity">
    <text evidence="1 3">Belongs to the enoyl-CoA hydratase/isomerase family.</text>
</comment>
<dbReference type="Gene3D" id="3.90.226.10">
    <property type="entry name" value="2-enoyl-CoA Hydratase, Chain A, domain 1"/>
    <property type="match status" value="1"/>
</dbReference>
<keyword evidence="5" id="KW-1185">Reference proteome</keyword>
<dbReference type="PANTHER" id="PTHR11941">
    <property type="entry name" value="ENOYL-COA HYDRATASE-RELATED"/>
    <property type="match status" value="1"/>
</dbReference>
<evidence type="ECO:0000256" key="1">
    <source>
        <dbReference type="ARBA" id="ARBA00005254"/>
    </source>
</evidence>
<organism evidence="4 5">
    <name type="scientific">Nitrospira moscoviensis</name>
    <dbReference type="NCBI Taxonomy" id="42253"/>
    <lineage>
        <taxon>Bacteria</taxon>
        <taxon>Pseudomonadati</taxon>
        <taxon>Nitrospirota</taxon>
        <taxon>Nitrospiria</taxon>
        <taxon>Nitrospirales</taxon>
        <taxon>Nitrospiraceae</taxon>
        <taxon>Nitrospira</taxon>
    </lineage>
</organism>
<dbReference type="EMBL" id="CP011801">
    <property type="protein sequence ID" value="ALA56492.1"/>
    <property type="molecule type" value="Genomic_DNA"/>
</dbReference>
<dbReference type="Proteomes" id="UP000069205">
    <property type="component" value="Chromosome"/>
</dbReference>
<dbReference type="PATRIC" id="fig|42253.5.peg.50"/>
<evidence type="ECO:0000313" key="4">
    <source>
        <dbReference type="EMBL" id="ALA56492.1"/>
    </source>
</evidence>
<proteinExistence type="inferred from homology"/>
<reference evidence="4 5" key="1">
    <citation type="journal article" date="2015" name="Proc. Natl. Acad. Sci. U.S.A.">
        <title>Expanded metabolic versatility of ubiquitous nitrite-oxidizing bacteria from the genus Nitrospira.</title>
        <authorList>
            <person name="Koch H."/>
            <person name="Lucker S."/>
            <person name="Albertsen M."/>
            <person name="Kitzinger K."/>
            <person name="Herbold C."/>
            <person name="Spieck E."/>
            <person name="Nielsen P.H."/>
            <person name="Wagner M."/>
            <person name="Daims H."/>
        </authorList>
    </citation>
    <scope>NUCLEOTIDE SEQUENCE [LARGE SCALE GENOMIC DNA]</scope>
    <source>
        <strain evidence="4 5">NSP M-1</strain>
    </source>
</reference>
<dbReference type="RefSeq" id="WP_053377989.1">
    <property type="nucleotide sequence ID" value="NZ_CP011801.1"/>
</dbReference>
<dbReference type="OrthoDB" id="9807606at2"/>
<dbReference type="InterPro" id="IPR029045">
    <property type="entry name" value="ClpP/crotonase-like_dom_sf"/>
</dbReference>
<protein>
    <submittedName>
        <fullName evidence="4">Putative enoyl-CoA hydratase</fullName>
        <ecNumber evidence="4">4.2.1.17</ecNumber>
    </submittedName>
</protein>
<dbReference type="KEGG" id="nmv:NITMOv2_0048"/>
<dbReference type="Pfam" id="PF00378">
    <property type="entry name" value="ECH_1"/>
    <property type="match status" value="1"/>
</dbReference>
<gene>
    <name evidence="4" type="primary">fadB</name>
    <name evidence="4" type="ORF">NITMOv2_0048</name>
</gene>
<dbReference type="SUPFAM" id="SSF52096">
    <property type="entry name" value="ClpP/crotonase"/>
    <property type="match status" value="1"/>
</dbReference>
<evidence type="ECO:0000256" key="2">
    <source>
        <dbReference type="ARBA" id="ARBA00023239"/>
    </source>
</evidence>